<accession>A0A1W1VHJ4</accession>
<dbReference type="GO" id="GO:0005829">
    <property type="term" value="C:cytosol"/>
    <property type="evidence" value="ECO:0007669"/>
    <property type="project" value="TreeGrafter"/>
</dbReference>
<keyword evidence="5" id="KW-0479">Metal-binding</keyword>
<evidence type="ECO:0000256" key="1">
    <source>
        <dbReference type="ARBA" id="ARBA00010398"/>
    </source>
</evidence>
<organism evidence="8 9">
    <name type="scientific">Thermanaeromonas toyohensis ToBE</name>
    <dbReference type="NCBI Taxonomy" id="698762"/>
    <lineage>
        <taxon>Bacteria</taxon>
        <taxon>Bacillati</taxon>
        <taxon>Bacillota</taxon>
        <taxon>Clostridia</taxon>
        <taxon>Neomoorellales</taxon>
        <taxon>Neomoorellaceae</taxon>
        <taxon>Thermanaeromonas</taxon>
    </lineage>
</organism>
<dbReference type="Gene3D" id="3.20.20.20">
    <property type="entry name" value="Dihydropteroate synthase-like"/>
    <property type="match status" value="1"/>
</dbReference>
<dbReference type="STRING" id="698762.SAMN00808754_0635"/>
<keyword evidence="9" id="KW-1185">Reference proteome</keyword>
<dbReference type="GO" id="GO:0032259">
    <property type="term" value="P:methylation"/>
    <property type="evidence" value="ECO:0007669"/>
    <property type="project" value="UniProtKB-KW"/>
</dbReference>
<dbReference type="EMBL" id="LT838272">
    <property type="protein sequence ID" value="SMB92424.1"/>
    <property type="molecule type" value="Genomic_DNA"/>
</dbReference>
<keyword evidence="6" id="KW-0170">Cobalt</keyword>
<reference evidence="8 9" key="1">
    <citation type="submission" date="2017-04" db="EMBL/GenBank/DDBJ databases">
        <authorList>
            <person name="Afonso C.L."/>
            <person name="Miller P.J."/>
            <person name="Scott M.A."/>
            <person name="Spackman E."/>
            <person name="Goraichik I."/>
            <person name="Dimitrov K.M."/>
            <person name="Suarez D.L."/>
            <person name="Swayne D.E."/>
        </authorList>
    </citation>
    <scope>NUCLEOTIDE SEQUENCE [LARGE SCALE GENOMIC DNA]</scope>
    <source>
        <strain evidence="8 9">ToBE</strain>
    </source>
</reference>
<dbReference type="InterPro" id="IPR011005">
    <property type="entry name" value="Dihydropteroate_synth-like_sf"/>
</dbReference>
<dbReference type="RefSeq" id="WP_084663960.1">
    <property type="nucleotide sequence ID" value="NZ_LT838272.1"/>
</dbReference>
<dbReference type="NCBIfam" id="NF005719">
    <property type="entry name" value="PRK07535.1"/>
    <property type="match status" value="1"/>
</dbReference>
<evidence type="ECO:0000256" key="4">
    <source>
        <dbReference type="ARBA" id="ARBA00022679"/>
    </source>
</evidence>
<proteinExistence type="inferred from homology"/>
<sequence>MAVILSRGEKQVKIEIGAPTVIIGERINPTGRKKMIEALRERNFELIKEEALNQVKAGADVLDVNVGAAGIDEEKMLPEVVRVVMEVVDVPLCLDSGKPEALAAALKVYQGRALVNSVTGEETSLNKVLPVVKEYGAAVVGLCMDEKGIPPDAASRLAVAERIMEKAVSYGLGENDVVIDCVAMTVGADQKAALVTLEAMRLVAEKLKVNLILGASNVSHGLPDRKSINLAFFAQAVAAGATALIVDPTVPGVRRTIRAADLLAGRDEWAMRYLEDYRSFPEG</sequence>
<dbReference type="GO" id="GO:0046872">
    <property type="term" value="F:metal ion binding"/>
    <property type="evidence" value="ECO:0007669"/>
    <property type="project" value="UniProtKB-KW"/>
</dbReference>
<dbReference type="AlphaFoldDB" id="A0A1W1VHJ4"/>
<protein>
    <submittedName>
        <fullName evidence="8">5-methyltetrahydrofolate--homocysteine methyltransferase</fullName>
    </submittedName>
</protein>
<dbReference type="PANTHER" id="PTHR45833">
    <property type="entry name" value="METHIONINE SYNTHASE"/>
    <property type="match status" value="1"/>
</dbReference>
<feature type="domain" description="Pterin-binding" evidence="7">
    <location>
        <begin position="20"/>
        <end position="270"/>
    </location>
</feature>
<dbReference type="GO" id="GO:0050667">
    <property type="term" value="P:homocysteine metabolic process"/>
    <property type="evidence" value="ECO:0007669"/>
    <property type="project" value="TreeGrafter"/>
</dbReference>
<keyword evidence="3" id="KW-0846">Cobalamin</keyword>
<dbReference type="PANTHER" id="PTHR45833:SF1">
    <property type="entry name" value="METHIONINE SYNTHASE"/>
    <property type="match status" value="1"/>
</dbReference>
<keyword evidence="2 8" id="KW-0489">Methyltransferase</keyword>
<dbReference type="Pfam" id="PF00809">
    <property type="entry name" value="Pterin_bind"/>
    <property type="match status" value="1"/>
</dbReference>
<dbReference type="GO" id="GO:0008705">
    <property type="term" value="F:methionine synthase activity"/>
    <property type="evidence" value="ECO:0007669"/>
    <property type="project" value="TreeGrafter"/>
</dbReference>
<dbReference type="InterPro" id="IPR050554">
    <property type="entry name" value="Met_Synthase/Corrinoid"/>
</dbReference>
<dbReference type="OrthoDB" id="9803687at2"/>
<dbReference type="Proteomes" id="UP000192569">
    <property type="component" value="Chromosome I"/>
</dbReference>
<keyword evidence="4 8" id="KW-0808">Transferase</keyword>
<evidence type="ECO:0000256" key="5">
    <source>
        <dbReference type="ARBA" id="ARBA00022723"/>
    </source>
</evidence>
<comment type="similarity">
    <text evidence="1">Belongs to the vitamin-B12 dependent methionine synthase family.</text>
</comment>
<dbReference type="PROSITE" id="PS50972">
    <property type="entry name" value="PTERIN_BINDING"/>
    <property type="match status" value="1"/>
</dbReference>
<evidence type="ECO:0000313" key="9">
    <source>
        <dbReference type="Proteomes" id="UP000192569"/>
    </source>
</evidence>
<dbReference type="SUPFAM" id="SSF51717">
    <property type="entry name" value="Dihydropteroate synthetase-like"/>
    <property type="match status" value="1"/>
</dbReference>
<dbReference type="GO" id="GO:0046653">
    <property type="term" value="P:tetrahydrofolate metabolic process"/>
    <property type="evidence" value="ECO:0007669"/>
    <property type="project" value="TreeGrafter"/>
</dbReference>
<evidence type="ECO:0000256" key="2">
    <source>
        <dbReference type="ARBA" id="ARBA00022603"/>
    </source>
</evidence>
<evidence type="ECO:0000256" key="3">
    <source>
        <dbReference type="ARBA" id="ARBA00022628"/>
    </source>
</evidence>
<name>A0A1W1VHJ4_9FIRM</name>
<evidence type="ECO:0000259" key="7">
    <source>
        <dbReference type="PROSITE" id="PS50972"/>
    </source>
</evidence>
<evidence type="ECO:0000313" key="8">
    <source>
        <dbReference type="EMBL" id="SMB92424.1"/>
    </source>
</evidence>
<dbReference type="InterPro" id="IPR000489">
    <property type="entry name" value="Pterin-binding_dom"/>
</dbReference>
<evidence type="ECO:0000256" key="6">
    <source>
        <dbReference type="ARBA" id="ARBA00023285"/>
    </source>
</evidence>
<dbReference type="GO" id="GO:0031419">
    <property type="term" value="F:cobalamin binding"/>
    <property type="evidence" value="ECO:0007669"/>
    <property type="project" value="UniProtKB-KW"/>
</dbReference>
<gene>
    <name evidence="8" type="ORF">SAMN00808754_0635</name>
</gene>